<dbReference type="Gene3D" id="1.50.10.20">
    <property type="match status" value="2"/>
</dbReference>
<proteinExistence type="predicted"/>
<name>A0A381USX1_9ZZZZ</name>
<accession>A0A381USX1</accession>
<dbReference type="EMBL" id="UINC01007066">
    <property type="protein sequence ID" value="SVA31229.1"/>
    <property type="molecule type" value="Genomic_DNA"/>
</dbReference>
<dbReference type="CDD" id="cd00688">
    <property type="entry name" value="ISOPREN_C2_like"/>
    <property type="match status" value="1"/>
</dbReference>
<evidence type="ECO:0000313" key="1">
    <source>
        <dbReference type="EMBL" id="SVA31229.1"/>
    </source>
</evidence>
<organism evidence="1">
    <name type="scientific">marine metagenome</name>
    <dbReference type="NCBI Taxonomy" id="408172"/>
    <lineage>
        <taxon>unclassified sequences</taxon>
        <taxon>metagenomes</taxon>
        <taxon>ecological metagenomes</taxon>
    </lineage>
</organism>
<gene>
    <name evidence="1" type="ORF">METZ01_LOCUS84083</name>
</gene>
<reference evidence="1" key="1">
    <citation type="submission" date="2018-05" db="EMBL/GenBank/DDBJ databases">
        <authorList>
            <person name="Lanie J.A."/>
            <person name="Ng W.-L."/>
            <person name="Kazmierczak K.M."/>
            <person name="Andrzejewski T.M."/>
            <person name="Davidsen T.M."/>
            <person name="Wayne K.J."/>
            <person name="Tettelin H."/>
            <person name="Glass J.I."/>
            <person name="Rusch D."/>
            <person name="Podicherti R."/>
            <person name="Tsui H.-C.T."/>
            <person name="Winkler M.E."/>
        </authorList>
    </citation>
    <scope>NUCLEOTIDE SEQUENCE</scope>
</reference>
<dbReference type="SUPFAM" id="SSF48239">
    <property type="entry name" value="Terpenoid cyclases/Protein prenyltransferases"/>
    <property type="match status" value="1"/>
</dbReference>
<dbReference type="AlphaFoldDB" id="A0A381USX1"/>
<protein>
    <recommendedName>
        <fullName evidence="2">Squalene cyclase C-terminal domain-containing protein</fullName>
    </recommendedName>
</protein>
<sequence length="429" mass="47686">MSIRLQHVPRPSQLFSFSIQNQTRLPRLPLPAGEGRGEGERNRFLQRLQQSALASLLLFTPLAQAAFAEDTKPTPTETRKAIERGARFLYENQNPAGWWSSSELPALTALALVALEMAEVAKLDAKYGSERRRALDFIAGSAKPDGSIHRGQLVNYNTACSLMALSLADEPRFRPLIIKARANIAASQIDLGEKGKLDNFHDGGVGYNSKYDHSDMNNTLMAVEAMRMSELALRRPDKPDQPLESDLDWKALEHFLASCQNLPGRSNNPSLSGSAEDRGGFIYHPGESKAGEVVDEQTRRVALRSYGSISYAGMMSFAYARVGRDDERVKAVVDWLGRNYTLEENPGMGSEGVYYYYHLMAKALKAQGVATLEGPEENKIEWRTELKTKLLSLQKPDGSWQNPTNRWMEGDSNLTTAYVLVALVLTESE</sequence>
<evidence type="ECO:0008006" key="2">
    <source>
        <dbReference type="Google" id="ProtNLM"/>
    </source>
</evidence>
<dbReference type="InterPro" id="IPR008930">
    <property type="entry name" value="Terpenoid_cyclase/PrenylTrfase"/>
</dbReference>